<dbReference type="GO" id="GO:0000124">
    <property type="term" value="C:SAGA complex"/>
    <property type="evidence" value="ECO:0007669"/>
    <property type="project" value="TreeGrafter"/>
</dbReference>
<proteinExistence type="predicted"/>
<evidence type="ECO:0000313" key="6">
    <source>
        <dbReference type="EMBL" id="KAG6415725.1"/>
    </source>
</evidence>
<evidence type="ECO:0000256" key="2">
    <source>
        <dbReference type="ARBA" id="ARBA00023015"/>
    </source>
</evidence>
<keyword evidence="3" id="KW-0804">Transcription</keyword>
<sequence>MQPPHQHSRINLVELKTQIVKKLGPEGSNQYFYYLQKFLNLKLSKVDFDKLCLRVLGRENISLHNQLIRSILRNASCAKSLPPACHKNDASKHGMHVGIQEIRSDGYQQNGSHIVMAQASGSPGFSNGGDILRVSPKKTRSGFRDRRGGDRRSALAPNGKTSFPPLVAATTQPILENGDLNPPGSGISVQEAEDERENMASHSAKMPAVRKSPDSQTGVYSKEQMELVGKHGRKEASSRSVLQAPLGVPLCTVSIGGACRALPSAISCRSIGTLDDSTLLDSHVLSDRVENIALAQGLKGVSVDCANILNHGLDSYIKGLIRSCIELSGARPGHELTMNSSNKIPTPVKLDNGIKPGHQHQMPNGWTHQMLNDGADKYQMQEQKVLHKISLQEFRVAMELNPRKLGEDWPLLLEKIWAYEVVNSAFTIGKDSVLHLISSGTMYATVLSCGEMALPIPIESDQSRDQAVSTFLGLVDGQSSWRVEATTA</sequence>
<dbReference type="AlphaFoldDB" id="A0A8X8XJT8"/>
<dbReference type="PANTHER" id="PTHR21277:SF5">
    <property type="entry name" value="TRANSCRIPTIONAL ADAPTER 1"/>
    <property type="match status" value="1"/>
</dbReference>
<dbReference type="Pfam" id="PF12767">
    <property type="entry name" value="SAGA-Tad1"/>
    <property type="match status" value="1"/>
</dbReference>
<accession>A0A8X8XJT8</accession>
<evidence type="ECO:0000256" key="4">
    <source>
        <dbReference type="ARBA" id="ARBA00023242"/>
    </source>
</evidence>
<feature type="compositionally biased region" description="Basic and acidic residues" evidence="5">
    <location>
        <begin position="142"/>
        <end position="153"/>
    </location>
</feature>
<gene>
    <name evidence="6" type="ORF">SASPL_123140</name>
</gene>
<comment type="subcellular location">
    <subcellularLocation>
        <location evidence="1">Nucleus</location>
    </subcellularLocation>
</comment>
<keyword evidence="4" id="KW-0539">Nucleus</keyword>
<dbReference type="Proteomes" id="UP000298416">
    <property type="component" value="Unassembled WGS sequence"/>
</dbReference>
<evidence type="ECO:0000256" key="5">
    <source>
        <dbReference type="SAM" id="MobiDB-lite"/>
    </source>
</evidence>
<evidence type="ECO:0008006" key="8">
    <source>
        <dbReference type="Google" id="ProtNLM"/>
    </source>
</evidence>
<keyword evidence="7" id="KW-1185">Reference proteome</keyword>
<dbReference type="GO" id="GO:0006357">
    <property type="term" value="P:regulation of transcription by RNA polymerase II"/>
    <property type="evidence" value="ECO:0007669"/>
    <property type="project" value="TreeGrafter"/>
</dbReference>
<dbReference type="PANTHER" id="PTHR21277">
    <property type="entry name" value="TRANSCRIPTIONAL ADAPTER 1"/>
    <property type="match status" value="1"/>
</dbReference>
<protein>
    <recommendedName>
        <fullName evidence="8">Transcriptional coactivator Hfi1/Transcriptional adapter 1</fullName>
    </recommendedName>
</protein>
<reference evidence="6" key="1">
    <citation type="submission" date="2018-01" db="EMBL/GenBank/DDBJ databases">
        <authorList>
            <person name="Mao J.F."/>
        </authorList>
    </citation>
    <scope>NUCLEOTIDE SEQUENCE</scope>
    <source>
        <strain evidence="6">Huo1</strain>
        <tissue evidence="6">Leaf</tissue>
    </source>
</reference>
<dbReference type="GO" id="GO:0003713">
    <property type="term" value="F:transcription coactivator activity"/>
    <property type="evidence" value="ECO:0007669"/>
    <property type="project" value="TreeGrafter"/>
</dbReference>
<organism evidence="6">
    <name type="scientific">Salvia splendens</name>
    <name type="common">Scarlet sage</name>
    <dbReference type="NCBI Taxonomy" id="180675"/>
    <lineage>
        <taxon>Eukaryota</taxon>
        <taxon>Viridiplantae</taxon>
        <taxon>Streptophyta</taxon>
        <taxon>Embryophyta</taxon>
        <taxon>Tracheophyta</taxon>
        <taxon>Spermatophyta</taxon>
        <taxon>Magnoliopsida</taxon>
        <taxon>eudicotyledons</taxon>
        <taxon>Gunneridae</taxon>
        <taxon>Pentapetalae</taxon>
        <taxon>asterids</taxon>
        <taxon>lamiids</taxon>
        <taxon>Lamiales</taxon>
        <taxon>Lamiaceae</taxon>
        <taxon>Nepetoideae</taxon>
        <taxon>Mentheae</taxon>
        <taxon>Salviinae</taxon>
        <taxon>Salvia</taxon>
        <taxon>Salvia subgen. Calosphace</taxon>
        <taxon>core Calosphace</taxon>
    </lineage>
</organism>
<reference evidence="6" key="2">
    <citation type="submission" date="2020-08" db="EMBL/GenBank/DDBJ databases">
        <title>Plant Genome Project.</title>
        <authorList>
            <person name="Zhang R.-G."/>
        </authorList>
    </citation>
    <scope>NUCLEOTIDE SEQUENCE</scope>
    <source>
        <strain evidence="6">Huo1</strain>
        <tissue evidence="6">Leaf</tissue>
    </source>
</reference>
<feature type="region of interest" description="Disordered" evidence="5">
    <location>
        <begin position="126"/>
        <end position="220"/>
    </location>
</feature>
<comment type="caution">
    <text evidence="6">The sequence shown here is derived from an EMBL/GenBank/DDBJ whole genome shotgun (WGS) entry which is preliminary data.</text>
</comment>
<keyword evidence="2" id="KW-0805">Transcription regulation</keyword>
<evidence type="ECO:0000313" key="7">
    <source>
        <dbReference type="Proteomes" id="UP000298416"/>
    </source>
</evidence>
<dbReference type="GO" id="GO:0005634">
    <property type="term" value="C:nucleus"/>
    <property type="evidence" value="ECO:0007669"/>
    <property type="project" value="UniProtKB-SubCell"/>
</dbReference>
<name>A0A8X8XJT8_SALSN</name>
<dbReference type="EMBL" id="PNBA02000008">
    <property type="protein sequence ID" value="KAG6415725.1"/>
    <property type="molecule type" value="Genomic_DNA"/>
</dbReference>
<evidence type="ECO:0000256" key="3">
    <source>
        <dbReference type="ARBA" id="ARBA00023163"/>
    </source>
</evidence>
<dbReference type="InterPro" id="IPR024738">
    <property type="entry name" value="Hfi1/Tada1"/>
</dbReference>
<evidence type="ECO:0000256" key="1">
    <source>
        <dbReference type="ARBA" id="ARBA00004123"/>
    </source>
</evidence>